<dbReference type="KEGG" id="scor:J3U87_20390"/>
<gene>
    <name evidence="5" type="ORF">J3U87_20390</name>
</gene>
<sequence>MFVDAHCHLADPRFDAIRDAVLERARAAEIGYFIQGGVGPEDWARQMRMASANWFLAFGLHPWFVADHDDEACETALAALRDLLPRAVALGELGLDRGPRCDPASLPRQRHFFERQLVLARELDKPLVLHVVRAHGEVIAMLRRLGGTWRGLVHAFTGSLEIARDYLDLGLYLSIGGALTRPGYKKLKNAVSDIPLDRLVVESDAPDMAPHGFDRGLNEPCGLWPVAEALGERTNREAREVLRQSAVNLDRIFALELVL</sequence>
<accession>A0A8A4TFI0</accession>
<dbReference type="SUPFAM" id="SSF51556">
    <property type="entry name" value="Metallo-dependent hydrolases"/>
    <property type="match status" value="1"/>
</dbReference>
<evidence type="ECO:0000313" key="5">
    <source>
        <dbReference type="EMBL" id="QTD47952.1"/>
    </source>
</evidence>
<dbReference type="FunFam" id="3.20.20.140:FF:000005">
    <property type="entry name" value="TatD family hydrolase"/>
    <property type="match status" value="1"/>
</dbReference>
<feature type="binding site" evidence="4">
    <location>
        <position position="204"/>
    </location>
    <ligand>
        <name>a divalent metal cation</name>
        <dbReference type="ChEBI" id="CHEBI:60240"/>
        <label>1</label>
    </ligand>
</feature>
<dbReference type="Pfam" id="PF01026">
    <property type="entry name" value="TatD_DNase"/>
    <property type="match status" value="1"/>
</dbReference>
<proteinExistence type="inferred from homology"/>
<dbReference type="AlphaFoldDB" id="A0A8A4TFI0"/>
<dbReference type="InterPro" id="IPR001130">
    <property type="entry name" value="TatD-like"/>
</dbReference>
<dbReference type="RefSeq" id="WP_237377616.1">
    <property type="nucleotide sequence ID" value="NZ_CP071793.1"/>
</dbReference>
<evidence type="ECO:0000313" key="6">
    <source>
        <dbReference type="Proteomes" id="UP000663929"/>
    </source>
</evidence>
<organism evidence="5 6">
    <name type="scientific">Sulfidibacter corallicola</name>
    <dbReference type="NCBI Taxonomy" id="2818388"/>
    <lineage>
        <taxon>Bacteria</taxon>
        <taxon>Pseudomonadati</taxon>
        <taxon>Acidobacteriota</taxon>
        <taxon>Holophagae</taxon>
        <taxon>Acanthopleuribacterales</taxon>
        <taxon>Acanthopleuribacteraceae</taxon>
        <taxon>Sulfidibacter</taxon>
    </lineage>
</organism>
<keyword evidence="6" id="KW-1185">Reference proteome</keyword>
<dbReference type="PIRSF" id="PIRSF005902">
    <property type="entry name" value="DNase_TatD"/>
    <property type="match status" value="1"/>
</dbReference>
<protein>
    <submittedName>
        <fullName evidence="5">TatD family hydrolase</fullName>
    </submittedName>
</protein>
<feature type="binding site" evidence="4">
    <location>
        <position position="154"/>
    </location>
    <ligand>
        <name>a divalent metal cation</name>
        <dbReference type="ChEBI" id="CHEBI:60240"/>
        <label>2</label>
    </ligand>
</feature>
<dbReference type="Proteomes" id="UP000663929">
    <property type="component" value="Chromosome"/>
</dbReference>
<feature type="binding site" evidence="4">
    <location>
        <position position="8"/>
    </location>
    <ligand>
        <name>a divalent metal cation</name>
        <dbReference type="ChEBI" id="CHEBI:60240"/>
        <label>1</label>
    </ligand>
</feature>
<dbReference type="InterPro" id="IPR032466">
    <property type="entry name" value="Metal_Hydrolase"/>
</dbReference>
<dbReference type="CDD" id="cd01310">
    <property type="entry name" value="TatD_DNAse"/>
    <property type="match status" value="1"/>
</dbReference>
<evidence type="ECO:0000256" key="2">
    <source>
        <dbReference type="ARBA" id="ARBA00022723"/>
    </source>
</evidence>
<feature type="binding site" evidence="4">
    <location>
        <position position="92"/>
    </location>
    <ligand>
        <name>a divalent metal cation</name>
        <dbReference type="ChEBI" id="CHEBI:60240"/>
        <label>1</label>
    </ligand>
</feature>
<feature type="binding site" evidence="4">
    <location>
        <position position="6"/>
    </location>
    <ligand>
        <name>a divalent metal cation</name>
        <dbReference type="ChEBI" id="CHEBI:60240"/>
        <label>1</label>
    </ligand>
</feature>
<dbReference type="GO" id="GO:0016788">
    <property type="term" value="F:hydrolase activity, acting on ester bonds"/>
    <property type="evidence" value="ECO:0007669"/>
    <property type="project" value="InterPro"/>
</dbReference>
<evidence type="ECO:0000256" key="4">
    <source>
        <dbReference type="PIRSR" id="PIRSR005902-1"/>
    </source>
</evidence>
<keyword evidence="2 4" id="KW-0479">Metal-binding</keyword>
<comment type="similarity">
    <text evidence="1">Belongs to the metallo-dependent hydrolases superfamily. TatD-type hydrolase family.</text>
</comment>
<reference evidence="5" key="1">
    <citation type="submission" date="2021-03" db="EMBL/GenBank/DDBJ databases">
        <title>Acanthopleuribacteraceae sp. M133.</title>
        <authorList>
            <person name="Wang G."/>
        </authorList>
    </citation>
    <scope>NUCLEOTIDE SEQUENCE</scope>
    <source>
        <strain evidence="5">M133</strain>
    </source>
</reference>
<evidence type="ECO:0000256" key="3">
    <source>
        <dbReference type="ARBA" id="ARBA00022801"/>
    </source>
</evidence>
<keyword evidence="3 5" id="KW-0378">Hydrolase</keyword>
<dbReference type="GO" id="GO:0046872">
    <property type="term" value="F:metal ion binding"/>
    <property type="evidence" value="ECO:0007669"/>
    <property type="project" value="UniProtKB-KW"/>
</dbReference>
<feature type="binding site" evidence="4">
    <location>
        <position position="130"/>
    </location>
    <ligand>
        <name>a divalent metal cation</name>
        <dbReference type="ChEBI" id="CHEBI:60240"/>
        <label>2</label>
    </ligand>
</feature>
<dbReference type="Gene3D" id="3.20.20.140">
    <property type="entry name" value="Metal-dependent hydrolases"/>
    <property type="match status" value="1"/>
</dbReference>
<evidence type="ECO:0000256" key="1">
    <source>
        <dbReference type="ARBA" id="ARBA00009275"/>
    </source>
</evidence>
<dbReference type="PANTHER" id="PTHR46124">
    <property type="entry name" value="D-AMINOACYL-TRNA DEACYLASE"/>
    <property type="match status" value="1"/>
</dbReference>
<dbReference type="PANTHER" id="PTHR46124:SF3">
    <property type="entry name" value="HYDROLASE"/>
    <property type="match status" value="1"/>
</dbReference>
<name>A0A8A4TFI0_SULCO</name>
<dbReference type="EMBL" id="CP071793">
    <property type="protein sequence ID" value="QTD47952.1"/>
    <property type="molecule type" value="Genomic_DNA"/>
</dbReference>
<dbReference type="GO" id="GO:0005829">
    <property type="term" value="C:cytosol"/>
    <property type="evidence" value="ECO:0007669"/>
    <property type="project" value="TreeGrafter"/>
</dbReference>